<comment type="subcellular location">
    <subcellularLocation>
        <location evidence="1">Cell membrane</location>
        <topology evidence="1">Multi-pass membrane protein</topology>
    </subcellularLocation>
</comment>
<keyword evidence="4 6" id="KW-1133">Transmembrane helix</keyword>
<name>A0ABR9DHF3_9GAMM</name>
<evidence type="ECO:0000256" key="5">
    <source>
        <dbReference type="ARBA" id="ARBA00023136"/>
    </source>
</evidence>
<evidence type="ECO:0000256" key="1">
    <source>
        <dbReference type="ARBA" id="ARBA00004651"/>
    </source>
</evidence>
<feature type="domain" description="Cytochrome b561 bacterial/Ni-hydrogenase" evidence="7">
    <location>
        <begin position="9"/>
        <end position="204"/>
    </location>
</feature>
<dbReference type="Gene3D" id="1.20.950.20">
    <property type="entry name" value="Transmembrane di-heme cytochromes, Chain C"/>
    <property type="match status" value="1"/>
</dbReference>
<protein>
    <submittedName>
        <fullName evidence="8">Cytochrome b/b6 domain-containing protein</fullName>
    </submittedName>
</protein>
<dbReference type="InterPro" id="IPR016174">
    <property type="entry name" value="Di-haem_cyt_TM"/>
</dbReference>
<keyword evidence="9" id="KW-1185">Reference proteome</keyword>
<evidence type="ECO:0000256" key="3">
    <source>
        <dbReference type="ARBA" id="ARBA00022692"/>
    </source>
</evidence>
<sequence>MNNQHTVAVWDIFIRIFHWSLVIAFTVAYFTSEEENAWHVYAGYTVLGLIIFRILWGIIGSHHARFSDFVRSPGTVYRYIRELRAGSAKHYVGHNPLGGWMVMALLSTLLVVTVSGLKVYAIEEGRGPLAANPPTLSLISAAHADEDDEDDGKAETESQDEEFWEEIHEGATNFMLVLIALHVVGVFVSGRAHNEHLIKAMLTGKKSIK</sequence>
<evidence type="ECO:0000256" key="6">
    <source>
        <dbReference type="SAM" id="Phobius"/>
    </source>
</evidence>
<dbReference type="PANTHER" id="PTHR30485:SF2">
    <property type="entry name" value="BLL0597 PROTEIN"/>
    <property type="match status" value="1"/>
</dbReference>
<feature type="transmembrane region" description="Helical" evidence="6">
    <location>
        <begin position="12"/>
        <end position="32"/>
    </location>
</feature>
<reference evidence="8 9" key="1">
    <citation type="submission" date="2020-09" db="EMBL/GenBank/DDBJ databases">
        <title>Methylomonas albis sp. nov. and Methylomonas fluvii sp. nov.: Two cold-adapted methanotrophs from the River Elbe and an amended description of Methylovulum psychrotolerans strain Eb1.</title>
        <authorList>
            <person name="Bussmann I.K."/>
            <person name="Klings K.-W."/>
            <person name="Warnstedt J."/>
            <person name="Hoppert M."/>
            <person name="Saborowski A."/>
            <person name="Horn F."/>
            <person name="Liebner S."/>
        </authorList>
    </citation>
    <scope>NUCLEOTIDE SEQUENCE [LARGE SCALE GENOMIC DNA]</scope>
    <source>
        <strain evidence="8 9">EbB</strain>
    </source>
</reference>
<proteinExistence type="predicted"/>
<dbReference type="RefSeq" id="WP_192395280.1">
    <property type="nucleotide sequence ID" value="NZ_CAJHIU010000003.1"/>
</dbReference>
<dbReference type="InterPro" id="IPR051542">
    <property type="entry name" value="Hydrogenase_cytochrome"/>
</dbReference>
<keyword evidence="2" id="KW-1003">Cell membrane</keyword>
<organism evidence="8 9">
    <name type="scientific">Methylomonas fluvii</name>
    <dbReference type="NCBI Taxonomy" id="1854564"/>
    <lineage>
        <taxon>Bacteria</taxon>
        <taxon>Pseudomonadati</taxon>
        <taxon>Pseudomonadota</taxon>
        <taxon>Gammaproteobacteria</taxon>
        <taxon>Methylococcales</taxon>
        <taxon>Methylococcaceae</taxon>
        <taxon>Methylomonas</taxon>
    </lineage>
</organism>
<evidence type="ECO:0000256" key="4">
    <source>
        <dbReference type="ARBA" id="ARBA00022989"/>
    </source>
</evidence>
<dbReference type="PANTHER" id="PTHR30485">
    <property type="entry name" value="NI/FE-HYDROGENASE 1 B-TYPE CYTOCHROME SUBUNIT"/>
    <property type="match status" value="1"/>
</dbReference>
<keyword evidence="5 6" id="KW-0472">Membrane</keyword>
<feature type="transmembrane region" description="Helical" evidence="6">
    <location>
        <begin position="174"/>
        <end position="192"/>
    </location>
</feature>
<evidence type="ECO:0000313" key="9">
    <source>
        <dbReference type="Proteomes" id="UP000641152"/>
    </source>
</evidence>
<evidence type="ECO:0000259" key="7">
    <source>
        <dbReference type="Pfam" id="PF01292"/>
    </source>
</evidence>
<gene>
    <name evidence="8" type="ORF">EBB_18735</name>
</gene>
<dbReference type="SUPFAM" id="SSF81342">
    <property type="entry name" value="Transmembrane di-heme cytochromes"/>
    <property type="match status" value="1"/>
</dbReference>
<evidence type="ECO:0000256" key="2">
    <source>
        <dbReference type="ARBA" id="ARBA00022475"/>
    </source>
</evidence>
<evidence type="ECO:0000313" key="8">
    <source>
        <dbReference type="EMBL" id="MBD9362507.1"/>
    </source>
</evidence>
<dbReference type="Proteomes" id="UP000641152">
    <property type="component" value="Unassembled WGS sequence"/>
</dbReference>
<accession>A0ABR9DHF3</accession>
<comment type="caution">
    <text evidence="8">The sequence shown here is derived from an EMBL/GenBank/DDBJ whole genome shotgun (WGS) entry which is preliminary data.</text>
</comment>
<dbReference type="Pfam" id="PF01292">
    <property type="entry name" value="Ni_hydr_CYTB"/>
    <property type="match status" value="1"/>
</dbReference>
<dbReference type="EMBL" id="JACXST010000003">
    <property type="protein sequence ID" value="MBD9362507.1"/>
    <property type="molecule type" value="Genomic_DNA"/>
</dbReference>
<feature type="transmembrane region" description="Helical" evidence="6">
    <location>
        <begin position="97"/>
        <end position="117"/>
    </location>
</feature>
<keyword evidence="3 6" id="KW-0812">Transmembrane</keyword>
<feature type="transmembrane region" description="Helical" evidence="6">
    <location>
        <begin position="38"/>
        <end position="59"/>
    </location>
</feature>
<dbReference type="InterPro" id="IPR011577">
    <property type="entry name" value="Cyt_b561_bac/Ni-Hgenase"/>
</dbReference>